<evidence type="ECO:0000259" key="2">
    <source>
        <dbReference type="Pfam" id="PF09990"/>
    </source>
</evidence>
<keyword evidence="1" id="KW-0472">Membrane</keyword>
<evidence type="ECO:0000313" key="4">
    <source>
        <dbReference type="Proteomes" id="UP001165524"/>
    </source>
</evidence>
<keyword evidence="4" id="KW-1185">Reference proteome</keyword>
<dbReference type="InterPro" id="IPR019251">
    <property type="entry name" value="DUF2231_TM"/>
</dbReference>
<reference evidence="3" key="1">
    <citation type="submission" date="2022-04" db="EMBL/GenBank/DDBJ databases">
        <title>Alcanivorax sp. CY1518 draft genome sequence.</title>
        <authorList>
            <person name="Zhao G."/>
            <person name="An M."/>
        </authorList>
    </citation>
    <scope>NUCLEOTIDE SEQUENCE</scope>
    <source>
        <strain evidence="3">CY1518</strain>
    </source>
</reference>
<feature type="transmembrane region" description="Helical" evidence="1">
    <location>
        <begin position="118"/>
        <end position="136"/>
    </location>
</feature>
<proteinExistence type="predicted"/>
<dbReference type="Proteomes" id="UP001165524">
    <property type="component" value="Unassembled WGS sequence"/>
</dbReference>
<dbReference type="Pfam" id="PF09990">
    <property type="entry name" value="DUF2231"/>
    <property type="match status" value="1"/>
</dbReference>
<comment type="caution">
    <text evidence="3">The sequence shown here is derived from an EMBL/GenBank/DDBJ whole genome shotgun (WGS) entry which is preliminary data.</text>
</comment>
<feature type="transmembrane region" description="Helical" evidence="1">
    <location>
        <begin position="50"/>
        <end position="71"/>
    </location>
</feature>
<protein>
    <recommendedName>
        <fullName evidence="2">DUF2231 domain-containing protein</fullName>
    </recommendedName>
</protein>
<evidence type="ECO:0000256" key="1">
    <source>
        <dbReference type="SAM" id="Phobius"/>
    </source>
</evidence>
<dbReference type="EMBL" id="JALKII010000006">
    <property type="protein sequence ID" value="MCK0538018.1"/>
    <property type="molecule type" value="Genomic_DNA"/>
</dbReference>
<name>A0ABT0E854_9GAMM</name>
<dbReference type="RefSeq" id="WP_246952219.1">
    <property type="nucleotide sequence ID" value="NZ_JALKII010000006.1"/>
</dbReference>
<feature type="transmembrane region" description="Helical" evidence="1">
    <location>
        <begin position="83"/>
        <end position="106"/>
    </location>
</feature>
<sequence length="176" mass="18886">MTLLISARIGLPSIVWRAEASKKGPHTINNEETVVAVTVERIYSRTLHPVHAILLAGSLPLFLGALLSDIAYASSYQIQWSNFASWLLAGALVLAGFALLCGLIGLIRSERRERHATFSFLLLLATWVLGFFNALVHARDAWAIMPTALVLSVIVAVLACAATAFGFCSPRAGGAQ</sequence>
<keyword evidence="1" id="KW-1133">Transmembrane helix</keyword>
<feature type="transmembrane region" description="Helical" evidence="1">
    <location>
        <begin position="142"/>
        <end position="168"/>
    </location>
</feature>
<gene>
    <name evidence="3" type="ORF">MU846_09875</name>
</gene>
<evidence type="ECO:0000313" key="3">
    <source>
        <dbReference type="EMBL" id="MCK0538018.1"/>
    </source>
</evidence>
<feature type="domain" description="DUF2231" evidence="2">
    <location>
        <begin position="48"/>
        <end position="166"/>
    </location>
</feature>
<keyword evidence="1" id="KW-0812">Transmembrane</keyword>
<organism evidence="3 4">
    <name type="scientific">Alcanivorax quisquiliarum</name>
    <dbReference type="NCBI Taxonomy" id="2933565"/>
    <lineage>
        <taxon>Bacteria</taxon>
        <taxon>Pseudomonadati</taxon>
        <taxon>Pseudomonadota</taxon>
        <taxon>Gammaproteobacteria</taxon>
        <taxon>Oceanospirillales</taxon>
        <taxon>Alcanivoracaceae</taxon>
        <taxon>Alcanivorax</taxon>
    </lineage>
</organism>
<accession>A0ABT0E854</accession>